<organism evidence="1 2">
    <name type="scientific">Ruficoccus amylovorans</name>
    <dbReference type="NCBI Taxonomy" id="1804625"/>
    <lineage>
        <taxon>Bacteria</taxon>
        <taxon>Pseudomonadati</taxon>
        <taxon>Verrucomicrobiota</taxon>
        <taxon>Opitutia</taxon>
        <taxon>Puniceicoccales</taxon>
        <taxon>Cerasicoccaceae</taxon>
        <taxon>Ruficoccus</taxon>
    </lineage>
</organism>
<sequence length="156" mass="18178">MGPSLAKYPHLEFRRDTISRRAKQTKGIIGELQLIAKHTDGEHALYRNDKTSEYWQLASAWNWGALSYCFLVPEISLADWNSERYIDPDELIVFVGAVQNYFTQDSNRKIRGLKEHMEKLQKAGLFPKEPTGRWFGPYVRENVIPDYNALESRWNA</sequence>
<keyword evidence="2" id="KW-1185">Reference proteome</keyword>
<dbReference type="Proteomes" id="UP000546464">
    <property type="component" value="Unassembled WGS sequence"/>
</dbReference>
<dbReference type="RefSeq" id="WP_185673813.1">
    <property type="nucleotide sequence ID" value="NZ_JACHVB010000011.1"/>
</dbReference>
<comment type="caution">
    <text evidence="1">The sequence shown here is derived from an EMBL/GenBank/DDBJ whole genome shotgun (WGS) entry which is preliminary data.</text>
</comment>
<proteinExistence type="predicted"/>
<dbReference type="EMBL" id="JACHVB010000011">
    <property type="protein sequence ID" value="MBC2592798.1"/>
    <property type="molecule type" value="Genomic_DNA"/>
</dbReference>
<accession>A0A842H9L4</accession>
<dbReference type="AlphaFoldDB" id="A0A842H9L4"/>
<name>A0A842H9L4_9BACT</name>
<reference evidence="1 2" key="1">
    <citation type="submission" date="2020-07" db="EMBL/GenBank/DDBJ databases">
        <authorList>
            <person name="Feng X."/>
        </authorList>
    </citation>
    <scope>NUCLEOTIDE SEQUENCE [LARGE SCALE GENOMIC DNA]</scope>
    <source>
        <strain evidence="1 2">JCM31066</strain>
    </source>
</reference>
<gene>
    <name evidence="1" type="ORF">H5P28_00845</name>
</gene>
<evidence type="ECO:0000313" key="1">
    <source>
        <dbReference type="EMBL" id="MBC2592798.1"/>
    </source>
</evidence>
<protein>
    <submittedName>
        <fullName evidence="1">Uncharacterized protein</fullName>
    </submittedName>
</protein>
<evidence type="ECO:0000313" key="2">
    <source>
        <dbReference type="Proteomes" id="UP000546464"/>
    </source>
</evidence>